<dbReference type="Proteomes" id="UP001589870">
    <property type="component" value="Unassembled WGS sequence"/>
</dbReference>
<protein>
    <submittedName>
        <fullName evidence="1">ATP-binding protein</fullName>
    </submittedName>
</protein>
<dbReference type="EMBL" id="JBHMQT010000009">
    <property type="protein sequence ID" value="MFC0861929.1"/>
    <property type="molecule type" value="Genomic_DNA"/>
</dbReference>
<dbReference type="PANTHER" id="PTHR34704">
    <property type="entry name" value="ATPASE"/>
    <property type="match status" value="1"/>
</dbReference>
<dbReference type="Gene3D" id="3.40.50.300">
    <property type="entry name" value="P-loop containing nucleotide triphosphate hydrolases"/>
    <property type="match status" value="1"/>
</dbReference>
<dbReference type="InterPro" id="IPR036390">
    <property type="entry name" value="WH_DNA-bd_sf"/>
</dbReference>
<name>A0ABV6U1M4_9ACTN</name>
<dbReference type="SUPFAM" id="SSF46785">
    <property type="entry name" value="Winged helix' DNA-binding domain"/>
    <property type="match status" value="1"/>
</dbReference>
<organism evidence="1 2">
    <name type="scientific">Sphaerimonospora cavernae</name>
    <dbReference type="NCBI Taxonomy" id="1740611"/>
    <lineage>
        <taxon>Bacteria</taxon>
        <taxon>Bacillati</taxon>
        <taxon>Actinomycetota</taxon>
        <taxon>Actinomycetes</taxon>
        <taxon>Streptosporangiales</taxon>
        <taxon>Streptosporangiaceae</taxon>
        <taxon>Sphaerimonospora</taxon>
    </lineage>
</organism>
<dbReference type="SUPFAM" id="SSF52540">
    <property type="entry name" value="P-loop containing nucleoside triphosphate hydrolases"/>
    <property type="match status" value="1"/>
</dbReference>
<evidence type="ECO:0000313" key="1">
    <source>
        <dbReference type="EMBL" id="MFC0861929.1"/>
    </source>
</evidence>
<keyword evidence="1" id="KW-0547">Nucleotide-binding</keyword>
<dbReference type="RefSeq" id="WP_394300156.1">
    <property type="nucleotide sequence ID" value="NZ_JBHMQT010000009.1"/>
</dbReference>
<dbReference type="InterPro" id="IPR027417">
    <property type="entry name" value="P-loop_NTPase"/>
</dbReference>
<dbReference type="PANTHER" id="PTHR34704:SF1">
    <property type="entry name" value="ATPASE"/>
    <property type="match status" value="1"/>
</dbReference>
<reference evidence="1 2" key="1">
    <citation type="submission" date="2024-09" db="EMBL/GenBank/DDBJ databases">
        <authorList>
            <person name="Sun Q."/>
            <person name="Mori K."/>
        </authorList>
    </citation>
    <scope>NUCLEOTIDE SEQUENCE [LARGE SCALE GENOMIC DNA]</scope>
    <source>
        <strain evidence="1 2">TBRC 1851</strain>
    </source>
</reference>
<keyword evidence="2" id="KW-1185">Reference proteome</keyword>
<dbReference type="GO" id="GO:0005524">
    <property type="term" value="F:ATP binding"/>
    <property type="evidence" value="ECO:0007669"/>
    <property type="project" value="UniProtKB-KW"/>
</dbReference>
<comment type="caution">
    <text evidence="1">The sequence shown here is derived from an EMBL/GenBank/DDBJ whole genome shotgun (WGS) entry which is preliminary data.</text>
</comment>
<keyword evidence="1" id="KW-0067">ATP-binding</keyword>
<accession>A0ABV6U1M4</accession>
<proteinExistence type="predicted"/>
<evidence type="ECO:0000313" key="2">
    <source>
        <dbReference type="Proteomes" id="UP001589870"/>
    </source>
</evidence>
<gene>
    <name evidence="1" type="ORF">ACFHYQ_06445</name>
</gene>
<sequence>MGELMVAKPERIFDRVREWQGLVAFATGVRQGPGPGGAGLGVVSGRRRQGKSFLLQALTEATGGLYFAATEATEAESLRLFTEALTRYSREIVSIPFRDWNDAIAYLFRAFRGRPVPVVIDEFPFLSKVSPSLPSIIQRELGPGGSGGESDARLVLCGSAMSVMGGLLSGNAPLRGRAGLELVVQPFRYRDAAQFWGIDDPRLAVLVHAIVGGTPAYRYEFTQGDAPEGIADFDPWVIRTVLNPQKPLFREARYLLAEETDIRDPALYHSVLAAIASGNTTNGGIAHYIGRKSDQITHPLNVLEDSALIAREPDLFRAGRVRYRIVEPLITFYQAVMRRRWAELEIHRAERAWSSLRQTFLAQVVGPHFEALSRSFAVESGEALYGDFPAEVGSGAVNDPAGRCQIEIDVAVLDAEDHGRPRRILSLGEVKWGETMGHHHVERLARARDLLALKGYDTRETVLACYGGSGFTEGLRASAAVDRRILLVDPERLYRAD</sequence>